<keyword evidence="4 5" id="KW-0687">Ribonucleoprotein</keyword>
<dbReference type="InterPro" id="IPR029751">
    <property type="entry name" value="Ribosomal_L25_dom"/>
</dbReference>
<evidence type="ECO:0000259" key="8">
    <source>
        <dbReference type="Pfam" id="PF14693"/>
    </source>
</evidence>
<dbReference type="CDD" id="cd00495">
    <property type="entry name" value="Ribosomal_L25_TL5_CTC"/>
    <property type="match status" value="1"/>
</dbReference>
<dbReference type="AlphaFoldDB" id="A0A6N8IV55"/>
<evidence type="ECO:0000256" key="6">
    <source>
        <dbReference type="SAM" id="MobiDB-lite"/>
    </source>
</evidence>
<dbReference type="InterPro" id="IPR037121">
    <property type="entry name" value="Ribosomal_bL25_C"/>
</dbReference>
<dbReference type="InterPro" id="IPR001021">
    <property type="entry name" value="Ribosomal_bL25_long"/>
</dbReference>
<comment type="function">
    <text evidence="5">This is one of the proteins that binds to the 5S RNA in the ribosome where it forms part of the central protuberance.</text>
</comment>
<dbReference type="Gene3D" id="2.170.120.20">
    <property type="entry name" value="Ribosomal protein L25, beta domain"/>
    <property type="match status" value="1"/>
</dbReference>
<dbReference type="Pfam" id="PF14693">
    <property type="entry name" value="Ribosomal_TL5_C"/>
    <property type="match status" value="1"/>
</dbReference>
<evidence type="ECO:0000256" key="3">
    <source>
        <dbReference type="ARBA" id="ARBA00022980"/>
    </source>
</evidence>
<dbReference type="SUPFAM" id="SSF50715">
    <property type="entry name" value="Ribosomal protein L25-like"/>
    <property type="match status" value="1"/>
</dbReference>
<organism evidence="9 10">
    <name type="scientific">Ramlibacter pinisoli</name>
    <dbReference type="NCBI Taxonomy" id="2682844"/>
    <lineage>
        <taxon>Bacteria</taxon>
        <taxon>Pseudomonadati</taxon>
        <taxon>Pseudomonadota</taxon>
        <taxon>Betaproteobacteria</taxon>
        <taxon>Burkholderiales</taxon>
        <taxon>Comamonadaceae</taxon>
        <taxon>Ramlibacter</taxon>
    </lineage>
</organism>
<dbReference type="NCBIfam" id="NF004130">
    <property type="entry name" value="PRK05618.1-5"/>
    <property type="match status" value="1"/>
</dbReference>
<evidence type="ECO:0000313" key="9">
    <source>
        <dbReference type="EMBL" id="MVQ30020.1"/>
    </source>
</evidence>
<accession>A0A6N8IV55</accession>
<keyword evidence="3 5" id="KW-0689">Ribosomal protein</keyword>
<dbReference type="HAMAP" id="MF_01334">
    <property type="entry name" value="Ribosomal_bL25_CTC"/>
    <property type="match status" value="1"/>
</dbReference>
<sequence>MKFVAFERQAQGTGASRRLRNSGKTPGIVYGGEGQPQLIELDHNALWHALKKEAFHSTILEMELGGKVSKVLLRDVNMHPFKQLVQHVDFQRVDAKTKLHMKVPVHYVGAEESQAVKLDHCVVNHVISDLDISCFPGDLPEFIEVDLSGLKKGTSLHLSEIKLPKGVTAITHGKKDPVLVSVVSIGGGEEATEAAAGAAPADAKAAAPAKDAKAAPAKDAKAAAKK</sequence>
<evidence type="ECO:0000313" key="10">
    <source>
        <dbReference type="Proteomes" id="UP000469385"/>
    </source>
</evidence>
<dbReference type="NCBIfam" id="NF004612">
    <property type="entry name" value="PRK05943.1"/>
    <property type="match status" value="1"/>
</dbReference>
<evidence type="ECO:0000256" key="5">
    <source>
        <dbReference type="HAMAP-Rule" id="MF_01334"/>
    </source>
</evidence>
<dbReference type="InterPro" id="IPR020057">
    <property type="entry name" value="Ribosomal_bL25_b-dom"/>
</dbReference>
<feature type="compositionally biased region" description="Low complexity" evidence="6">
    <location>
        <begin position="194"/>
        <end position="209"/>
    </location>
</feature>
<evidence type="ECO:0000259" key="7">
    <source>
        <dbReference type="Pfam" id="PF01386"/>
    </source>
</evidence>
<dbReference type="InterPro" id="IPR011035">
    <property type="entry name" value="Ribosomal_bL25/Gln-tRNA_synth"/>
</dbReference>
<feature type="compositionally biased region" description="Basic and acidic residues" evidence="6">
    <location>
        <begin position="210"/>
        <end position="226"/>
    </location>
</feature>
<dbReference type="Pfam" id="PF01386">
    <property type="entry name" value="Ribosomal_L25p"/>
    <property type="match status" value="1"/>
</dbReference>
<reference evidence="9 10" key="1">
    <citation type="submission" date="2019-12" db="EMBL/GenBank/DDBJ databases">
        <authorList>
            <person name="Huq M.A."/>
        </authorList>
    </citation>
    <scope>NUCLEOTIDE SEQUENCE [LARGE SCALE GENOMIC DNA]</scope>
    <source>
        <strain evidence="9 10">MAH-25</strain>
    </source>
</reference>
<dbReference type="NCBIfam" id="TIGR00731">
    <property type="entry name" value="bL25_bact_ctc"/>
    <property type="match status" value="1"/>
</dbReference>
<comment type="caution">
    <text evidence="9">The sequence shown here is derived from an EMBL/GenBank/DDBJ whole genome shotgun (WGS) entry which is preliminary data.</text>
</comment>
<comment type="similarity">
    <text evidence="5">Belongs to the bacterial ribosomal protein bL25 family. CTC subfamily.</text>
</comment>
<dbReference type="Gene3D" id="2.40.240.10">
    <property type="entry name" value="Ribosomal Protein L25, Chain P"/>
    <property type="match status" value="1"/>
</dbReference>
<feature type="region of interest" description="Disordered" evidence="6">
    <location>
        <begin position="193"/>
        <end position="226"/>
    </location>
</feature>
<protein>
    <recommendedName>
        <fullName evidence="5">Large ribosomal subunit protein bL25</fullName>
    </recommendedName>
    <alternativeName>
        <fullName evidence="5">General stress protein CTC</fullName>
    </alternativeName>
</protein>
<dbReference type="GO" id="GO:0008097">
    <property type="term" value="F:5S rRNA binding"/>
    <property type="evidence" value="ECO:0007669"/>
    <property type="project" value="InterPro"/>
</dbReference>
<dbReference type="NCBIfam" id="NF004128">
    <property type="entry name" value="PRK05618.1-2"/>
    <property type="match status" value="1"/>
</dbReference>
<proteinExistence type="inferred from homology"/>
<feature type="domain" description="Large ribosomal subunit protein bL25 L25" evidence="7">
    <location>
        <begin position="5"/>
        <end position="90"/>
    </location>
</feature>
<dbReference type="PANTHER" id="PTHR33284">
    <property type="entry name" value="RIBOSOMAL PROTEIN L25/GLN-TRNA SYNTHETASE, ANTI-CODON-BINDING DOMAIN-CONTAINING PROTEIN"/>
    <property type="match status" value="1"/>
</dbReference>
<comment type="subunit">
    <text evidence="5">Part of the 50S ribosomal subunit; part of the 5S rRNA/L5/L18/L25 subcomplex. Contacts the 5S rRNA. Binds to the 5S rRNA independently of L5 and L18.</text>
</comment>
<dbReference type="InterPro" id="IPR020056">
    <property type="entry name" value="Rbsml_bL25/Gln-tRNA_synth_N"/>
</dbReference>
<dbReference type="GO" id="GO:0006412">
    <property type="term" value="P:translation"/>
    <property type="evidence" value="ECO:0007669"/>
    <property type="project" value="UniProtKB-UniRule"/>
</dbReference>
<evidence type="ECO:0000256" key="1">
    <source>
        <dbReference type="ARBA" id="ARBA00022730"/>
    </source>
</evidence>
<evidence type="ECO:0000256" key="4">
    <source>
        <dbReference type="ARBA" id="ARBA00023274"/>
    </source>
</evidence>
<keyword evidence="1 5" id="KW-0699">rRNA-binding</keyword>
<gene>
    <name evidence="5" type="primary">rplY</name>
    <name evidence="5" type="synonym">ctc</name>
    <name evidence="9" type="ORF">GON04_11215</name>
</gene>
<dbReference type="GO" id="GO:0022625">
    <property type="term" value="C:cytosolic large ribosomal subunit"/>
    <property type="evidence" value="ECO:0007669"/>
    <property type="project" value="TreeGrafter"/>
</dbReference>
<dbReference type="GO" id="GO:0003735">
    <property type="term" value="F:structural constituent of ribosome"/>
    <property type="evidence" value="ECO:0007669"/>
    <property type="project" value="InterPro"/>
</dbReference>
<keyword evidence="2 5" id="KW-0694">RNA-binding</keyword>
<keyword evidence="10" id="KW-1185">Reference proteome</keyword>
<feature type="domain" description="Large ribosomal subunit protein bL25 beta" evidence="8">
    <location>
        <begin position="98"/>
        <end position="183"/>
    </location>
</feature>
<dbReference type="Proteomes" id="UP000469385">
    <property type="component" value="Unassembled WGS sequence"/>
</dbReference>
<dbReference type="InterPro" id="IPR020930">
    <property type="entry name" value="Ribosomal_uL5_bac-type"/>
</dbReference>
<evidence type="ECO:0000256" key="2">
    <source>
        <dbReference type="ARBA" id="ARBA00022884"/>
    </source>
</evidence>
<dbReference type="RefSeq" id="WP_157397955.1">
    <property type="nucleotide sequence ID" value="NZ_WSEL01000003.1"/>
</dbReference>
<dbReference type="EMBL" id="WSEL01000003">
    <property type="protein sequence ID" value="MVQ30020.1"/>
    <property type="molecule type" value="Genomic_DNA"/>
</dbReference>
<name>A0A6N8IV55_9BURK</name>
<dbReference type="PANTHER" id="PTHR33284:SF1">
    <property type="entry name" value="RIBOSOMAL PROTEIN L25_GLN-TRNA SYNTHETASE, ANTI-CODON-BINDING DOMAIN-CONTAINING PROTEIN"/>
    <property type="match status" value="1"/>
</dbReference>